<accession>A0ABY4WQF1</accession>
<protein>
    <submittedName>
        <fullName evidence="2">Arm DNA-binding domain-containing protein</fullName>
    </submittedName>
</protein>
<organism evidence="2 3">
    <name type="scientific">Brevibacillus ruminantium</name>
    <dbReference type="NCBI Taxonomy" id="2950604"/>
    <lineage>
        <taxon>Bacteria</taxon>
        <taxon>Bacillati</taxon>
        <taxon>Bacillota</taxon>
        <taxon>Bacilli</taxon>
        <taxon>Bacillales</taxon>
        <taxon>Paenibacillaceae</taxon>
        <taxon>Brevibacillus</taxon>
    </lineage>
</organism>
<keyword evidence="2" id="KW-0238">DNA-binding</keyword>
<dbReference type="RefSeq" id="WP_251876065.1">
    <property type="nucleotide sequence ID" value="NZ_CP098755.1"/>
</dbReference>
<evidence type="ECO:0000313" key="3">
    <source>
        <dbReference type="Proteomes" id="UP001056500"/>
    </source>
</evidence>
<evidence type="ECO:0000313" key="2">
    <source>
        <dbReference type="EMBL" id="USG68378.1"/>
    </source>
</evidence>
<keyword evidence="3" id="KW-1185">Reference proteome</keyword>
<dbReference type="Proteomes" id="UP001056500">
    <property type="component" value="Chromosome"/>
</dbReference>
<gene>
    <name evidence="2" type="ORF">NDK47_08705</name>
</gene>
<dbReference type="EMBL" id="CP098755">
    <property type="protein sequence ID" value="USG68378.1"/>
    <property type="molecule type" value="Genomic_DNA"/>
</dbReference>
<dbReference type="GO" id="GO:0003677">
    <property type="term" value="F:DNA binding"/>
    <property type="evidence" value="ECO:0007669"/>
    <property type="project" value="UniProtKB-KW"/>
</dbReference>
<proteinExistence type="predicted"/>
<dbReference type="Pfam" id="PF14657">
    <property type="entry name" value="Arm-DNA-bind_4"/>
    <property type="match status" value="1"/>
</dbReference>
<sequence length="32" mass="3587">MGKGADDKRKRKKQRGFETKKLAEAALAKVIN</sequence>
<evidence type="ECO:0000259" key="1">
    <source>
        <dbReference type="Pfam" id="PF14657"/>
    </source>
</evidence>
<reference evidence="2" key="1">
    <citation type="submission" date="2022-06" db="EMBL/GenBank/DDBJ databases">
        <title>Genome sequencing of Brevibacillus sp. BB3-R1.</title>
        <authorList>
            <person name="Heo J."/>
            <person name="Lee D."/>
            <person name="Won M."/>
            <person name="Han B.-H."/>
            <person name="Hong S.-B."/>
            <person name="Kwon S.-W."/>
        </authorList>
    </citation>
    <scope>NUCLEOTIDE SEQUENCE</scope>
    <source>
        <strain evidence="2">BB3-R1</strain>
    </source>
</reference>
<dbReference type="InterPro" id="IPR028259">
    <property type="entry name" value="AP2-like_int_N"/>
</dbReference>
<feature type="domain" description="AP2-like integrase N-terminal" evidence="1">
    <location>
        <begin position="8"/>
        <end position="32"/>
    </location>
</feature>
<name>A0ABY4WQF1_9BACL</name>